<feature type="compositionally biased region" description="Polar residues" evidence="1">
    <location>
        <begin position="469"/>
        <end position="480"/>
    </location>
</feature>
<evidence type="ECO:0000313" key="2">
    <source>
        <dbReference type="EMBL" id="RPA80686.1"/>
    </source>
</evidence>
<feature type="compositionally biased region" description="Basic residues" evidence="1">
    <location>
        <begin position="210"/>
        <end position="231"/>
    </location>
</feature>
<feature type="compositionally biased region" description="Low complexity" evidence="1">
    <location>
        <begin position="75"/>
        <end position="93"/>
    </location>
</feature>
<evidence type="ECO:0000256" key="1">
    <source>
        <dbReference type="SAM" id="MobiDB-lite"/>
    </source>
</evidence>
<evidence type="ECO:0000313" key="3">
    <source>
        <dbReference type="Proteomes" id="UP000275078"/>
    </source>
</evidence>
<proteinExistence type="predicted"/>
<feature type="region of interest" description="Disordered" evidence="1">
    <location>
        <begin position="465"/>
        <end position="617"/>
    </location>
</feature>
<dbReference type="AlphaFoldDB" id="A0A3N4I5J5"/>
<feature type="region of interest" description="Disordered" evidence="1">
    <location>
        <begin position="44"/>
        <end position="246"/>
    </location>
</feature>
<sequence length="617" mass="67263">MPDQTPGRGTNLDDPDVVTNMGLMKMSLFQTLVRVTPGLSLIGQPPAALQNPPGLAQQVQPSFGPNSHQQHHSHSNQGQAQQTPHHQQAFQSQNQTHQSPTHDPRLAAGATASTPQHHAHLYHGSPGSYIGTPNGGGSFGELQQSPGSSEGYYNPAFGSPEVQRQLFAGLTKSTPSKKRRKRRDDTESDDDESSGSDESDSDEESNGEAKKKKKTRKRDKKRGKTGRKNRSKSYTTKPPHKQTEYEQGLRQYYAVYRILQRDFARFFSVIEAEDINAIIIEAYGEDWYNNPDNKEDRDWIFASIAKWASGMQTQMIKRLDKHAKTEVISRADFAGFADLDLAKRKEYLASIYTLKVFLSLLSFAANSLDLQAIAADSLIASVVWKDWYANVMEAYIHSRHIKGQQKATESRFFGYFQQCARAEEYSHIPSTDIPLLTSVPVGKRQKTGKRHNYSIPAAEKFCSLPMSPSAKTGTESTQPVNNISQSLNSSIQPTQGADAGGVDMSASAKSGSDSVEKRSVGGRSEQSQFEVGGQNPMNGVCAGAKGGLPNAAPSKIAIDIPEEDEDASEGQHDAESTNNSGRPQSVSLDSAGREINNGGGESEEAKGSVDETANKDG</sequence>
<feature type="compositionally biased region" description="Basic and acidic residues" evidence="1">
    <location>
        <begin position="603"/>
        <end position="617"/>
    </location>
</feature>
<organism evidence="2 3">
    <name type="scientific">Ascobolus immersus RN42</name>
    <dbReference type="NCBI Taxonomy" id="1160509"/>
    <lineage>
        <taxon>Eukaryota</taxon>
        <taxon>Fungi</taxon>
        <taxon>Dikarya</taxon>
        <taxon>Ascomycota</taxon>
        <taxon>Pezizomycotina</taxon>
        <taxon>Pezizomycetes</taxon>
        <taxon>Pezizales</taxon>
        <taxon>Ascobolaceae</taxon>
        <taxon>Ascobolus</taxon>
    </lineage>
</organism>
<feature type="compositionally biased region" description="Acidic residues" evidence="1">
    <location>
        <begin position="186"/>
        <end position="206"/>
    </location>
</feature>
<feature type="compositionally biased region" description="Polar residues" evidence="1">
    <location>
        <begin position="57"/>
        <end position="66"/>
    </location>
</feature>
<gene>
    <name evidence="2" type="ORF">BJ508DRAFT_327024</name>
</gene>
<dbReference type="Proteomes" id="UP000275078">
    <property type="component" value="Unassembled WGS sequence"/>
</dbReference>
<name>A0A3N4I5J5_ASCIM</name>
<feature type="compositionally biased region" description="Polar residues" evidence="1">
    <location>
        <begin position="576"/>
        <end position="588"/>
    </location>
</feature>
<keyword evidence="3" id="KW-1185">Reference proteome</keyword>
<protein>
    <submittedName>
        <fullName evidence="2">Uncharacterized protein</fullName>
    </submittedName>
</protein>
<accession>A0A3N4I5J5</accession>
<reference evidence="2 3" key="1">
    <citation type="journal article" date="2018" name="Nat. Ecol. Evol.">
        <title>Pezizomycetes genomes reveal the molecular basis of ectomycorrhizal truffle lifestyle.</title>
        <authorList>
            <person name="Murat C."/>
            <person name="Payen T."/>
            <person name="Noel B."/>
            <person name="Kuo A."/>
            <person name="Morin E."/>
            <person name="Chen J."/>
            <person name="Kohler A."/>
            <person name="Krizsan K."/>
            <person name="Balestrini R."/>
            <person name="Da Silva C."/>
            <person name="Montanini B."/>
            <person name="Hainaut M."/>
            <person name="Levati E."/>
            <person name="Barry K.W."/>
            <person name="Belfiori B."/>
            <person name="Cichocki N."/>
            <person name="Clum A."/>
            <person name="Dockter R.B."/>
            <person name="Fauchery L."/>
            <person name="Guy J."/>
            <person name="Iotti M."/>
            <person name="Le Tacon F."/>
            <person name="Lindquist E.A."/>
            <person name="Lipzen A."/>
            <person name="Malagnac F."/>
            <person name="Mello A."/>
            <person name="Molinier V."/>
            <person name="Miyauchi S."/>
            <person name="Poulain J."/>
            <person name="Riccioni C."/>
            <person name="Rubini A."/>
            <person name="Sitrit Y."/>
            <person name="Splivallo R."/>
            <person name="Traeger S."/>
            <person name="Wang M."/>
            <person name="Zifcakova L."/>
            <person name="Wipf D."/>
            <person name="Zambonelli A."/>
            <person name="Paolocci F."/>
            <person name="Nowrousian M."/>
            <person name="Ottonello S."/>
            <person name="Baldrian P."/>
            <person name="Spatafora J.W."/>
            <person name="Henrissat B."/>
            <person name="Nagy L.G."/>
            <person name="Aury J.M."/>
            <person name="Wincker P."/>
            <person name="Grigoriev I.V."/>
            <person name="Bonfante P."/>
            <person name="Martin F.M."/>
        </authorList>
    </citation>
    <scope>NUCLEOTIDE SEQUENCE [LARGE SCALE GENOMIC DNA]</scope>
    <source>
        <strain evidence="2 3">RN42</strain>
    </source>
</reference>
<feature type="compositionally biased region" description="Low complexity" evidence="1">
    <location>
        <begin position="481"/>
        <end position="492"/>
    </location>
</feature>
<dbReference type="EMBL" id="ML119685">
    <property type="protein sequence ID" value="RPA80686.1"/>
    <property type="molecule type" value="Genomic_DNA"/>
</dbReference>